<feature type="transmembrane region" description="Helical" evidence="1">
    <location>
        <begin position="134"/>
        <end position="157"/>
    </location>
</feature>
<dbReference type="EMBL" id="JAJEPW010000006">
    <property type="protein sequence ID" value="MCC2128553.1"/>
    <property type="molecule type" value="Genomic_DNA"/>
</dbReference>
<feature type="transmembrane region" description="Helical" evidence="1">
    <location>
        <begin position="82"/>
        <end position="103"/>
    </location>
</feature>
<evidence type="ECO:0000256" key="1">
    <source>
        <dbReference type="SAM" id="Phobius"/>
    </source>
</evidence>
<keyword evidence="3" id="KW-1185">Reference proteome</keyword>
<keyword evidence="1" id="KW-1133">Transmembrane helix</keyword>
<feature type="transmembrane region" description="Helical" evidence="1">
    <location>
        <begin position="198"/>
        <end position="219"/>
    </location>
</feature>
<dbReference type="Proteomes" id="UP001199319">
    <property type="component" value="Unassembled WGS sequence"/>
</dbReference>
<protein>
    <submittedName>
        <fullName evidence="2">Zinc ribbon domain-containing protein</fullName>
    </submittedName>
</protein>
<gene>
    <name evidence="2" type="ORF">LKD37_03285</name>
</gene>
<dbReference type="AlphaFoldDB" id="A0AAE3DC03"/>
<proteinExistence type="predicted"/>
<keyword evidence="1" id="KW-0472">Membrane</keyword>
<dbReference type="InterPro" id="IPR046283">
    <property type="entry name" value="DUF6320"/>
</dbReference>
<dbReference type="Pfam" id="PF19845">
    <property type="entry name" value="DUF6320"/>
    <property type="match status" value="1"/>
</dbReference>
<keyword evidence="1" id="KW-0812">Transmembrane</keyword>
<feature type="transmembrane region" description="Helical" evidence="1">
    <location>
        <begin position="53"/>
        <end position="76"/>
    </location>
</feature>
<accession>A0AAE3DC03</accession>
<name>A0AAE3DC03_9FIRM</name>
<sequence>MYCINCGVELADSETVCPLCGTRVFHPDMPRQQGEPPFPPDPMGHPEEVNRSGVLFILTMLAVLPIVICILCDWSVNGAILWSGYAAGGVALLYILAVLPLWFRRPNPVIFVPADFVAIGLYLLYINFATGGHWFLTFALPVTGTIGVLVTTVVTLLRYLSRGHLYIFGGALIAGGGLAVLIEFLLNLTFGLHHTFIWSFYPLAAGVLLGAMLLIIAVCKPLRRSLHRKFFL</sequence>
<evidence type="ECO:0000313" key="3">
    <source>
        <dbReference type="Proteomes" id="UP001199319"/>
    </source>
</evidence>
<feature type="transmembrane region" description="Helical" evidence="1">
    <location>
        <begin position="164"/>
        <end position="186"/>
    </location>
</feature>
<organism evidence="2 3">
    <name type="scientific">Brotocaccenecus cirricatena</name>
    <dbReference type="NCBI Taxonomy" id="3064195"/>
    <lineage>
        <taxon>Bacteria</taxon>
        <taxon>Bacillati</taxon>
        <taxon>Bacillota</taxon>
        <taxon>Clostridia</taxon>
        <taxon>Eubacteriales</taxon>
        <taxon>Oscillospiraceae</taxon>
        <taxon>Brotocaccenecus</taxon>
    </lineage>
</organism>
<evidence type="ECO:0000313" key="2">
    <source>
        <dbReference type="EMBL" id="MCC2128553.1"/>
    </source>
</evidence>
<comment type="caution">
    <text evidence="2">The sequence shown here is derived from an EMBL/GenBank/DDBJ whole genome shotgun (WGS) entry which is preliminary data.</text>
</comment>
<reference evidence="2" key="1">
    <citation type="submission" date="2021-10" db="EMBL/GenBank/DDBJ databases">
        <title>Anaerobic single-cell dispensing facilitates the cultivation of human gut bacteria.</title>
        <authorList>
            <person name="Afrizal A."/>
        </authorList>
    </citation>
    <scope>NUCLEOTIDE SEQUENCE</scope>
    <source>
        <strain evidence="2">CLA-AA-H272</strain>
    </source>
</reference>
<feature type="transmembrane region" description="Helical" evidence="1">
    <location>
        <begin position="110"/>
        <end position="128"/>
    </location>
</feature>
<dbReference type="RefSeq" id="WP_302927914.1">
    <property type="nucleotide sequence ID" value="NZ_JAJEPW010000006.1"/>
</dbReference>